<evidence type="ECO:0000313" key="4">
    <source>
        <dbReference type="Proteomes" id="UP000045039"/>
    </source>
</evidence>
<keyword evidence="1" id="KW-0472">Membrane</keyword>
<organism evidence="2">
    <name type="scientific">Pseudomonas aeruginosa</name>
    <dbReference type="NCBI Taxonomy" id="287"/>
    <lineage>
        <taxon>Bacteria</taxon>
        <taxon>Pseudomonadati</taxon>
        <taxon>Pseudomonadota</taxon>
        <taxon>Gammaproteobacteria</taxon>
        <taxon>Pseudomonadales</taxon>
        <taxon>Pseudomonadaceae</taxon>
        <taxon>Pseudomonas</taxon>
    </lineage>
</organism>
<dbReference type="NCBIfam" id="TIGR03750">
    <property type="entry name" value="conj_TIGR03750"/>
    <property type="match status" value="1"/>
</dbReference>
<name>A0A0G5K6Y5_PSEAI</name>
<sequence>MPEEHLFQDGTLSFLPTRLNRQPVVIGGLTADEMWITVFTSGAAGFALGIPAALVVGNAACIPLGALLVGALGLGIGSRVLRRMKRGRPDTWFYRQVELALSLRFPVFGNRHLVTRSGAWTSRRTESP</sequence>
<evidence type="ECO:0000313" key="2">
    <source>
        <dbReference type="EMBL" id="ALY08302.1"/>
    </source>
</evidence>
<dbReference type="EMBL" id="CVVU01000223">
    <property type="protein sequence ID" value="CRP47200.1"/>
    <property type="molecule type" value="Genomic_DNA"/>
</dbReference>
<proteinExistence type="predicted"/>
<dbReference type="PATRIC" id="fig|287.2540.peg.1912"/>
<protein>
    <submittedName>
        <fullName evidence="2">Conjugative transfer region protein</fullName>
    </submittedName>
</protein>
<gene>
    <name evidence="3" type="ORF">PAERUG_P19_London_7_VIM_2_05_10_04580</name>
</gene>
<reference evidence="4" key="2">
    <citation type="submission" date="2015-06" db="EMBL/GenBank/DDBJ databases">
        <authorList>
            <person name="Radhakrishnan Rajesh"/>
            <person name="Underwood Anthony"/>
            <person name="Al-Shahib Ali"/>
        </authorList>
    </citation>
    <scope>NUCLEOTIDE SEQUENCE [LARGE SCALE GENOMIC DNA]</scope>
    <source>
        <strain evidence="4">P19_London_7_VIM_2_05_10</strain>
    </source>
</reference>
<dbReference type="Proteomes" id="UP000045039">
    <property type="component" value="Unassembled WGS sequence"/>
</dbReference>
<dbReference type="EMBL" id="KT887560">
    <property type="protein sequence ID" value="ALY08302.1"/>
    <property type="molecule type" value="Genomic_DNA"/>
</dbReference>
<dbReference type="InterPro" id="IPR021877">
    <property type="entry name" value="DUF3487"/>
</dbReference>
<reference evidence="3" key="3">
    <citation type="submission" date="2015-06" db="EMBL/GenBank/DDBJ databases">
        <authorList>
            <person name="Radhakrishnan R."/>
            <person name="Underwood A."/>
            <person name="Al-Shahib A."/>
        </authorList>
    </citation>
    <scope>NUCLEOTIDE SEQUENCE</scope>
    <source>
        <strain evidence="3">P19_London_7_VIM_2_05_10</strain>
    </source>
</reference>
<evidence type="ECO:0000313" key="3">
    <source>
        <dbReference type="EMBL" id="CRP47200.1"/>
    </source>
</evidence>
<dbReference type="Pfam" id="PF11990">
    <property type="entry name" value="DUF3487"/>
    <property type="match status" value="1"/>
</dbReference>
<feature type="transmembrane region" description="Helical" evidence="1">
    <location>
        <begin position="43"/>
        <end position="76"/>
    </location>
</feature>
<keyword evidence="1" id="KW-0812">Transmembrane</keyword>
<evidence type="ECO:0000256" key="1">
    <source>
        <dbReference type="SAM" id="Phobius"/>
    </source>
</evidence>
<dbReference type="RefSeq" id="WP_012076871.1">
    <property type="nucleotide sequence ID" value="NZ_CAADMM010000131.1"/>
</dbReference>
<keyword evidence="1" id="KW-1133">Transmembrane helix</keyword>
<dbReference type="AlphaFoldDB" id="A0A0G5K6Y5"/>
<reference evidence="2" key="1">
    <citation type="journal article" date="2015" name="MBio">
        <title>Phylogenetic Distribution of CRISPR-Cas Systems in Antibiotic-Resistant Pseudomonas aeruginosa.</title>
        <authorList>
            <person name="van Belkum A."/>
            <person name="Soriaga L.B."/>
            <person name="LaFave M.C."/>
            <person name="Akella S."/>
            <person name="Veyrieras J.B."/>
            <person name="Barbu E.M."/>
            <person name="Shortridge D."/>
            <person name="Blanc B."/>
            <person name="Hannum G."/>
            <person name="Zambardi G."/>
            <person name="Miller K."/>
            <person name="Enright M.C."/>
            <person name="Mugnier N."/>
            <person name="Brami D."/>
            <person name="Schicklin S."/>
            <person name="Felderman M."/>
            <person name="Schwartz A.S."/>
            <person name="Richardson T.H."/>
            <person name="Peterson T.C."/>
            <person name="Hubby B."/>
            <person name="Cady K.C."/>
        </authorList>
    </citation>
    <scope>NUCLEOTIDE SEQUENCE</scope>
    <source>
        <strain evidence="2">WH-SGI-V-07174</strain>
    </source>
</reference>
<accession>A0A0G5K6Y5</accession>